<reference evidence="2" key="1">
    <citation type="submission" date="2014-09" db="EMBL/GenBank/DDBJ databases">
        <authorList>
            <person name="Mudge J."/>
            <person name="Ramaraj T."/>
            <person name="Lindquist I.E."/>
            <person name="Bharti A.K."/>
            <person name="Sundararajan A."/>
            <person name="Cameron C.T."/>
            <person name="Woodward J.E."/>
            <person name="May G.D."/>
            <person name="Brubaker C."/>
            <person name="Broadhvest J."/>
            <person name="Wilkins T.A."/>
        </authorList>
    </citation>
    <scope>NUCLEOTIDE SEQUENCE</scope>
    <source>
        <strain evidence="2">cv. AKA8401</strain>
    </source>
</reference>
<dbReference type="AlphaFoldDB" id="A0A0B0PQW9"/>
<gene>
    <name evidence="1" type="ORF">F383_05456</name>
</gene>
<dbReference type="EMBL" id="KN438598">
    <property type="protein sequence ID" value="KHG26814.1"/>
    <property type="molecule type" value="Genomic_DNA"/>
</dbReference>
<protein>
    <submittedName>
        <fullName evidence="1">Zinc finger CCHC domain-containing 2</fullName>
    </submittedName>
</protein>
<evidence type="ECO:0000313" key="1">
    <source>
        <dbReference type="EMBL" id="KHG26814.1"/>
    </source>
</evidence>
<dbReference type="Proteomes" id="UP000032142">
    <property type="component" value="Unassembled WGS sequence"/>
</dbReference>
<accession>A0A0B0PQW9</accession>
<keyword evidence="2" id="KW-1185">Reference proteome</keyword>
<name>A0A0B0PQW9_GOSAR</name>
<sequence length="61" mass="7216">MKNLENLLHQGFIRPCGYRAHAHKYKAIFQAILSPSQHMHTYLYNSIQHDKIMHLNIPNMT</sequence>
<evidence type="ECO:0000313" key="2">
    <source>
        <dbReference type="Proteomes" id="UP000032142"/>
    </source>
</evidence>
<organism evidence="1 2">
    <name type="scientific">Gossypium arboreum</name>
    <name type="common">Tree cotton</name>
    <name type="synonym">Gossypium nanking</name>
    <dbReference type="NCBI Taxonomy" id="29729"/>
    <lineage>
        <taxon>Eukaryota</taxon>
        <taxon>Viridiplantae</taxon>
        <taxon>Streptophyta</taxon>
        <taxon>Embryophyta</taxon>
        <taxon>Tracheophyta</taxon>
        <taxon>Spermatophyta</taxon>
        <taxon>Magnoliopsida</taxon>
        <taxon>eudicotyledons</taxon>
        <taxon>Gunneridae</taxon>
        <taxon>Pentapetalae</taxon>
        <taxon>rosids</taxon>
        <taxon>malvids</taxon>
        <taxon>Malvales</taxon>
        <taxon>Malvaceae</taxon>
        <taxon>Malvoideae</taxon>
        <taxon>Gossypium</taxon>
    </lineage>
</organism>
<proteinExistence type="predicted"/>